<dbReference type="EMBL" id="FOVF01000003">
    <property type="protein sequence ID" value="SFN04184.1"/>
    <property type="molecule type" value="Genomic_DNA"/>
</dbReference>
<dbReference type="STRING" id="578942.SAMN05216289_1038"/>
<dbReference type="PROSITE" id="PS51257">
    <property type="entry name" value="PROKAR_LIPOPROTEIN"/>
    <property type="match status" value="1"/>
</dbReference>
<evidence type="ECO:0000313" key="2">
    <source>
        <dbReference type="EMBL" id="SFN04184.1"/>
    </source>
</evidence>
<dbReference type="InterPro" id="IPR036188">
    <property type="entry name" value="FAD/NAD-bd_sf"/>
</dbReference>
<accession>A0A1I4VSE4</accession>
<dbReference type="Proteomes" id="UP000198575">
    <property type="component" value="Unassembled WGS sequence"/>
</dbReference>
<dbReference type="AlphaFoldDB" id="A0A1I4VSE4"/>
<keyword evidence="3" id="KW-1185">Reference proteome</keyword>
<dbReference type="InterPro" id="IPR023753">
    <property type="entry name" value="FAD/NAD-binding_dom"/>
</dbReference>
<dbReference type="PANTHER" id="PTHR43755:SF1">
    <property type="entry name" value="FAD-DEPENDENT PYRIDINE NUCLEOTIDE-DISULPHIDE OXIDOREDUCTASE"/>
    <property type="match status" value="1"/>
</dbReference>
<proteinExistence type="predicted"/>
<dbReference type="GO" id="GO:0016491">
    <property type="term" value="F:oxidoreductase activity"/>
    <property type="evidence" value="ECO:0007669"/>
    <property type="project" value="InterPro"/>
</dbReference>
<dbReference type="SUPFAM" id="SSF51905">
    <property type="entry name" value="FAD/NAD(P)-binding domain"/>
    <property type="match status" value="1"/>
</dbReference>
<dbReference type="InterPro" id="IPR052541">
    <property type="entry name" value="SQRD"/>
</dbReference>
<feature type="domain" description="FAD/NAD(P)-binding" evidence="1">
    <location>
        <begin position="9"/>
        <end position="329"/>
    </location>
</feature>
<name>A0A1I4VSE4_9GAMM</name>
<sequence>MPMFDKKPHVLVLGGNFAGLACAQKIRHYLGDAARITVIDKKSYLLYIPNISSDVFEDRNPALHQRLDIVPVLAREDIDFIHGEVTGVDVDKRTVTFVPAERGGAEAHVEAYDYVVFALGNRLAFDRIEGFVDFGHTVTDIYHGEKLRQYLKREYRGGPIAIGSARFHQGDGADGLVPYPGGSIPRALAACEGPPVEVMMSMATWLKDNDKGEPNKITVFTPGKMIAEDAGEEVVKQLLDLATRMGLNYWHDTQDITRLTAEGIEFADGRFLQAELKIIFPDWRAHDFLKGLPVSDSEGFIRTNLCMQNPDYPEVFACGDCAAVTVPKLGAIGHQQSDIVGLQLGKAFGKVDPEKADQPLKPEVLCIGDMGDGKAFWIHSNSWFGGDIQKLKLGRVPYFLKMRYRDLFFANDGKIPAWGLDAAEMIAER</sequence>
<evidence type="ECO:0000259" key="1">
    <source>
        <dbReference type="Pfam" id="PF07992"/>
    </source>
</evidence>
<dbReference type="Pfam" id="PF07992">
    <property type="entry name" value="Pyr_redox_2"/>
    <property type="match status" value="1"/>
</dbReference>
<organism evidence="2 3">
    <name type="scientific">Dokdonella immobilis</name>
    <dbReference type="NCBI Taxonomy" id="578942"/>
    <lineage>
        <taxon>Bacteria</taxon>
        <taxon>Pseudomonadati</taxon>
        <taxon>Pseudomonadota</taxon>
        <taxon>Gammaproteobacteria</taxon>
        <taxon>Lysobacterales</taxon>
        <taxon>Rhodanobacteraceae</taxon>
        <taxon>Dokdonella</taxon>
    </lineage>
</organism>
<dbReference type="PANTHER" id="PTHR43755">
    <property type="match status" value="1"/>
</dbReference>
<dbReference type="Gene3D" id="3.50.50.60">
    <property type="entry name" value="FAD/NAD(P)-binding domain"/>
    <property type="match status" value="2"/>
</dbReference>
<evidence type="ECO:0000313" key="3">
    <source>
        <dbReference type="Proteomes" id="UP000198575"/>
    </source>
</evidence>
<reference evidence="2 3" key="1">
    <citation type="submission" date="2016-10" db="EMBL/GenBank/DDBJ databases">
        <authorList>
            <person name="de Groot N.N."/>
        </authorList>
    </citation>
    <scope>NUCLEOTIDE SEQUENCE [LARGE SCALE GENOMIC DNA]</scope>
    <source>
        <strain evidence="2 3">CGMCC 1.7659</strain>
    </source>
</reference>
<gene>
    <name evidence="2" type="ORF">SAMN05216289_1038</name>
</gene>
<protein>
    <submittedName>
        <fullName evidence="2">Sulfide:quinone oxidoreductase</fullName>
    </submittedName>
</protein>